<dbReference type="SUPFAM" id="SSF52540">
    <property type="entry name" value="P-loop containing nucleoside triphosphate hydrolases"/>
    <property type="match status" value="1"/>
</dbReference>
<dbReference type="PANTHER" id="PTHR42759:SF1">
    <property type="entry name" value="MAGNESIUM-CHELATASE SUBUNIT CHLD"/>
    <property type="match status" value="1"/>
</dbReference>
<dbReference type="InterPro" id="IPR027417">
    <property type="entry name" value="P-loop_NTPase"/>
</dbReference>
<dbReference type="SMART" id="SM00382">
    <property type="entry name" value="AAA"/>
    <property type="match status" value="1"/>
</dbReference>
<proteinExistence type="predicted"/>
<dbReference type="GO" id="GO:0005524">
    <property type="term" value="F:ATP binding"/>
    <property type="evidence" value="ECO:0007669"/>
    <property type="project" value="InterPro"/>
</dbReference>
<dbReference type="GO" id="GO:0006508">
    <property type="term" value="P:proteolysis"/>
    <property type="evidence" value="ECO:0007669"/>
    <property type="project" value="UniProtKB-KW"/>
</dbReference>
<name>A0A0H4T851_9EURY</name>
<sequence length="512" mass="56412">MAPIARSKRLVTDEAFSIDAIETTEDILIPDDPLKRVIGQDEAVGLARIAADQRRHFLLVGPPGTGKSMIAQALSLHLPNVEEEIRVVHNPENPERPLVEVKQRGEVEREQSRLAGAEGDLLDPKEAPINVAERLGYKCVHCGTYSSPNDRMCPKCGRPKAVAQSGGGNPFGDLLGGIFEISIAQMGGRDRVTTTRQQFGKEEVVVYERAGDMIRVLDQKALEKRREVEKERPRKVLVPIARRPFVLATGASETELLGDVRHDPYGGHPQLGTQPYDRVVPGAIHEAHQGVLFIDELPLLGHLQRFILTAMQEKRFPISGRNPQSAGASVKVESVPCDFIFVGACNIQDLPHILSPLRSRIAGGGYEVLVETAMEDSEANRAKMAQFVAQEIAVDKRIPPATQEAVMAVIAEARRRAKDLDKKEKALSLRLRELGGLIRSAGDIAVTDKSKLIEASHVRRAIKVARTIEEQIKERYGSYQAGVGTDISAAQKETSPYHYWNVHDSDDVQGYQ</sequence>
<dbReference type="InterPro" id="IPR000523">
    <property type="entry name" value="Mg_chelatse_chII-like_cat_dom"/>
</dbReference>
<dbReference type="Gene3D" id="1.10.8.60">
    <property type="match status" value="1"/>
</dbReference>
<dbReference type="EMBL" id="KT007002">
    <property type="protein sequence ID" value="AKQ02672.1"/>
    <property type="molecule type" value="Genomic_DNA"/>
</dbReference>
<reference evidence="2" key="1">
    <citation type="journal article" date="2015" name="ISME J.">
        <title>Aquifer environment selects for microbial species cohorts in sediment and groundwater.</title>
        <authorList>
            <person name="Hug L.A."/>
            <person name="Thomas B.C."/>
            <person name="Brown C.T."/>
            <person name="Frischkorn K.R."/>
            <person name="Williams K.H."/>
            <person name="Tringe S.G."/>
            <person name="Banfield J.F."/>
        </authorList>
    </citation>
    <scope>NUCLEOTIDE SEQUENCE</scope>
</reference>
<dbReference type="CDD" id="cd00009">
    <property type="entry name" value="AAA"/>
    <property type="match status" value="1"/>
</dbReference>
<dbReference type="GO" id="GO:0008233">
    <property type="term" value="F:peptidase activity"/>
    <property type="evidence" value="ECO:0007669"/>
    <property type="project" value="UniProtKB-KW"/>
</dbReference>
<dbReference type="PANTHER" id="PTHR42759">
    <property type="entry name" value="MOXR FAMILY PROTEIN"/>
    <property type="match status" value="1"/>
</dbReference>
<dbReference type="InterPro" id="IPR003593">
    <property type="entry name" value="AAA+_ATPase"/>
</dbReference>
<dbReference type="InterPro" id="IPR046843">
    <property type="entry name" value="LonB_AAA-LID"/>
</dbReference>
<evidence type="ECO:0000259" key="1">
    <source>
        <dbReference type="SMART" id="SM00382"/>
    </source>
</evidence>
<dbReference type="InterPro" id="IPR050764">
    <property type="entry name" value="CbbQ/NirQ/NorQ/GpvN"/>
</dbReference>
<dbReference type="AlphaFoldDB" id="A0A0H4T851"/>
<evidence type="ECO:0000313" key="2">
    <source>
        <dbReference type="EMBL" id="AKQ02672.1"/>
    </source>
</evidence>
<accession>A0A0H4T851</accession>
<feature type="domain" description="AAA+ ATPase" evidence="1">
    <location>
        <begin position="53"/>
        <end position="367"/>
    </location>
</feature>
<keyword evidence="2" id="KW-0645">Protease</keyword>
<protein>
    <submittedName>
        <fullName evidence="2">LonB like protein ATP-ase no protease domain protein</fullName>
    </submittedName>
</protein>
<keyword evidence="2" id="KW-0378">Hydrolase</keyword>
<dbReference type="Pfam" id="PF20436">
    <property type="entry name" value="LonB_AAA-LID"/>
    <property type="match status" value="1"/>
</dbReference>
<dbReference type="Pfam" id="PF01078">
    <property type="entry name" value="Mg_chelatase"/>
    <property type="match status" value="1"/>
</dbReference>
<organism evidence="2">
    <name type="scientific">uncultured euryarchaeote Rifle_16ft_4_minimus_37664</name>
    <dbReference type="NCBI Taxonomy" id="1665194"/>
    <lineage>
        <taxon>Archaea</taxon>
        <taxon>Methanobacteriati</taxon>
        <taxon>Methanobacteriota</taxon>
        <taxon>environmental samples</taxon>
    </lineage>
</organism>
<dbReference type="Gene3D" id="3.40.50.300">
    <property type="entry name" value="P-loop containing nucleotide triphosphate hydrolases"/>
    <property type="match status" value="2"/>
</dbReference>